<name>A0A0L0FAQ1_9EUKA</name>
<evidence type="ECO:0000313" key="2">
    <source>
        <dbReference type="Proteomes" id="UP000054560"/>
    </source>
</evidence>
<evidence type="ECO:0000313" key="1">
    <source>
        <dbReference type="EMBL" id="KNC73173.1"/>
    </source>
</evidence>
<protein>
    <submittedName>
        <fullName evidence="1">Uncharacterized protein</fullName>
    </submittedName>
</protein>
<organism evidence="1 2">
    <name type="scientific">Sphaeroforma arctica JP610</name>
    <dbReference type="NCBI Taxonomy" id="667725"/>
    <lineage>
        <taxon>Eukaryota</taxon>
        <taxon>Ichthyosporea</taxon>
        <taxon>Ichthyophonida</taxon>
        <taxon>Sphaeroforma</taxon>
    </lineage>
</organism>
<proteinExistence type="predicted"/>
<dbReference type="GeneID" id="25914773"/>
<reference evidence="1 2" key="1">
    <citation type="submission" date="2011-02" db="EMBL/GenBank/DDBJ databases">
        <title>The Genome Sequence of Sphaeroforma arctica JP610.</title>
        <authorList>
            <consortium name="The Broad Institute Genome Sequencing Platform"/>
            <person name="Russ C."/>
            <person name="Cuomo C."/>
            <person name="Young S.K."/>
            <person name="Zeng Q."/>
            <person name="Gargeya S."/>
            <person name="Alvarado L."/>
            <person name="Berlin A."/>
            <person name="Chapman S.B."/>
            <person name="Chen Z."/>
            <person name="Freedman E."/>
            <person name="Gellesch M."/>
            <person name="Goldberg J."/>
            <person name="Griggs A."/>
            <person name="Gujja S."/>
            <person name="Heilman E."/>
            <person name="Heiman D."/>
            <person name="Howarth C."/>
            <person name="Mehta T."/>
            <person name="Neiman D."/>
            <person name="Pearson M."/>
            <person name="Roberts A."/>
            <person name="Saif S."/>
            <person name="Shea T."/>
            <person name="Shenoy N."/>
            <person name="Sisk P."/>
            <person name="Stolte C."/>
            <person name="Sykes S."/>
            <person name="White J."/>
            <person name="Yandava C."/>
            <person name="Burger G."/>
            <person name="Gray M.W."/>
            <person name="Holland P.W.H."/>
            <person name="King N."/>
            <person name="Lang F.B.F."/>
            <person name="Roger A.J."/>
            <person name="Ruiz-Trillo I."/>
            <person name="Haas B."/>
            <person name="Nusbaum C."/>
            <person name="Birren B."/>
        </authorList>
    </citation>
    <scope>NUCLEOTIDE SEQUENCE [LARGE SCALE GENOMIC DNA]</scope>
    <source>
        <strain evidence="1 2">JP610</strain>
    </source>
</reference>
<dbReference type="RefSeq" id="XP_014147075.1">
    <property type="nucleotide sequence ID" value="XM_014291600.1"/>
</dbReference>
<dbReference type="EMBL" id="KQ245972">
    <property type="protein sequence ID" value="KNC73173.1"/>
    <property type="molecule type" value="Genomic_DNA"/>
</dbReference>
<gene>
    <name evidence="1" type="ORF">SARC_14269</name>
</gene>
<dbReference type="Proteomes" id="UP000054560">
    <property type="component" value="Unassembled WGS sequence"/>
</dbReference>
<accession>A0A0L0FAQ1</accession>
<feature type="non-terminal residue" evidence="1">
    <location>
        <position position="1"/>
    </location>
</feature>
<sequence length="52" mass="5862">PTPSAKDEKSRDTPIILQSSVLIVENKYPLKCQIIGRFYIEQLPVQTFNNAG</sequence>
<keyword evidence="2" id="KW-1185">Reference proteome</keyword>
<dbReference type="AlphaFoldDB" id="A0A0L0FAQ1"/>